<accession>A0A415HVB3</accession>
<sequence length="102" mass="11377">MATVNSVDVNGTSYDIEDTEARNGVSALKTENKTTKDNISDTDQIMIRDTTEKKDKLIDYDKLADAILTKITSKQFTLDQGSKTLVQALNELNSKLVRTQIH</sequence>
<comment type="caution">
    <text evidence="1">The sequence shown here is derived from an EMBL/GenBank/DDBJ whole genome shotgun (WGS) entry which is preliminary data.</text>
</comment>
<name>A0A415HVB3_9FIRM</name>
<dbReference type="EMBL" id="QROE01000001">
    <property type="protein sequence ID" value="RHK98148.1"/>
    <property type="molecule type" value="Genomic_DNA"/>
</dbReference>
<dbReference type="Proteomes" id="UP000284267">
    <property type="component" value="Unassembled WGS sequence"/>
</dbReference>
<reference evidence="1 2" key="1">
    <citation type="submission" date="2018-08" db="EMBL/GenBank/DDBJ databases">
        <title>A genome reference for cultivated species of the human gut microbiota.</title>
        <authorList>
            <person name="Zou Y."/>
            <person name="Xue W."/>
            <person name="Luo G."/>
        </authorList>
    </citation>
    <scope>NUCLEOTIDE SEQUENCE [LARGE SCALE GENOMIC DNA]</scope>
    <source>
        <strain evidence="1 2">AF39-4</strain>
    </source>
</reference>
<protein>
    <submittedName>
        <fullName evidence="1">Uncharacterized protein</fullName>
    </submittedName>
</protein>
<dbReference type="RefSeq" id="WP_118367405.1">
    <property type="nucleotide sequence ID" value="NZ_CABJDZ010000001.1"/>
</dbReference>
<dbReference type="AlphaFoldDB" id="A0A415HVB3"/>
<evidence type="ECO:0000313" key="2">
    <source>
        <dbReference type="Proteomes" id="UP000284267"/>
    </source>
</evidence>
<organism evidence="1 2">
    <name type="scientific">Blautia obeum</name>
    <dbReference type="NCBI Taxonomy" id="40520"/>
    <lineage>
        <taxon>Bacteria</taxon>
        <taxon>Bacillati</taxon>
        <taxon>Bacillota</taxon>
        <taxon>Clostridia</taxon>
        <taxon>Lachnospirales</taxon>
        <taxon>Lachnospiraceae</taxon>
        <taxon>Blautia</taxon>
    </lineage>
</organism>
<evidence type="ECO:0000313" key="1">
    <source>
        <dbReference type="EMBL" id="RHK98148.1"/>
    </source>
</evidence>
<proteinExistence type="predicted"/>
<gene>
    <name evidence="1" type="ORF">DW040_02240</name>
</gene>